<evidence type="ECO:0000313" key="1">
    <source>
        <dbReference type="EMBL" id="XCN74435.1"/>
    </source>
</evidence>
<evidence type="ECO:0008006" key="2">
    <source>
        <dbReference type="Google" id="ProtNLM"/>
    </source>
</evidence>
<organism evidence="1">
    <name type="scientific">Candidatus Electrothrix aestuarii</name>
    <dbReference type="NCBI Taxonomy" id="3062594"/>
    <lineage>
        <taxon>Bacteria</taxon>
        <taxon>Pseudomonadati</taxon>
        <taxon>Thermodesulfobacteriota</taxon>
        <taxon>Desulfobulbia</taxon>
        <taxon>Desulfobulbales</taxon>
        <taxon>Desulfobulbaceae</taxon>
        <taxon>Candidatus Electrothrix</taxon>
    </lineage>
</organism>
<dbReference type="InterPro" id="IPR027417">
    <property type="entry name" value="P-loop_NTPase"/>
</dbReference>
<dbReference type="SUPFAM" id="SSF52540">
    <property type="entry name" value="P-loop containing nucleoside triphosphate hydrolases"/>
    <property type="match status" value="1"/>
</dbReference>
<proteinExistence type="predicted"/>
<dbReference type="EMBL" id="CP159373">
    <property type="protein sequence ID" value="XCN74435.1"/>
    <property type="molecule type" value="Genomic_DNA"/>
</dbReference>
<reference evidence="1" key="2">
    <citation type="submission" date="2024-06" db="EMBL/GenBank/DDBJ databases">
        <authorList>
            <person name="Plum-Jensen L.E."/>
            <person name="Schramm A."/>
            <person name="Marshall I.P.G."/>
        </authorList>
    </citation>
    <scope>NUCLEOTIDE SEQUENCE</scope>
    <source>
        <strain evidence="1">Rat1</strain>
    </source>
</reference>
<dbReference type="AlphaFoldDB" id="A0AAU8LZ45"/>
<sequence>MGYEPLVKKNPLRVLKLAGNDKKMGLIMARAGLGKTALLVQIALDAILRGKRVVHISIGENLEKTKLWYDDILEVILQECSVAKPHELVEMVQQHRMIMSFKAAAFDRDRLEERLNDLILQDIFKPDCVVIDGFDFSSMDHAHLEDVKNLMENLRLQTWFSATSHREDDRVSPSGVPAPCHELDDLFETVVLLKPEQENIQLEIIRHNSDACSGDSCQLSLDPATMMVKLEG</sequence>
<reference evidence="1" key="1">
    <citation type="journal article" date="2024" name="Syst. Appl. Microbiol.">
        <title>First single-strain enrichments of Electrothrix cable bacteria, description of E. aestuarii sp. nov. and E. rattekaaiensis sp. nov., and proposal of a cable bacteria taxonomy following the rules of the SeqCode.</title>
        <authorList>
            <person name="Plum-Jensen L.E."/>
            <person name="Schramm A."/>
            <person name="Marshall I.P.G."/>
        </authorList>
    </citation>
    <scope>NUCLEOTIDE SEQUENCE</scope>
    <source>
        <strain evidence="1">Rat1</strain>
    </source>
</reference>
<protein>
    <recommendedName>
        <fullName evidence="2">AAA domain-containing protein</fullName>
    </recommendedName>
</protein>
<dbReference type="Gene3D" id="3.40.50.300">
    <property type="entry name" value="P-loop containing nucleotide triphosphate hydrolases"/>
    <property type="match status" value="1"/>
</dbReference>
<accession>A0AAU8LZ45</accession>
<name>A0AAU8LZ45_9BACT</name>
<gene>
    <name evidence="1" type="ORF">Q3M24_06730</name>
</gene>
<dbReference type="KEGG" id="eaj:Q3M24_06730"/>